<feature type="transmembrane region" description="Helical" evidence="6">
    <location>
        <begin position="177"/>
        <end position="196"/>
    </location>
</feature>
<feature type="transmembrane region" description="Helical" evidence="6">
    <location>
        <begin position="57"/>
        <end position="79"/>
    </location>
</feature>
<dbReference type="Pfam" id="PF01594">
    <property type="entry name" value="AI-2E_transport"/>
    <property type="match status" value="1"/>
</dbReference>
<feature type="transmembrane region" description="Helical" evidence="6">
    <location>
        <begin position="261"/>
        <end position="279"/>
    </location>
</feature>
<dbReference type="InterPro" id="IPR002549">
    <property type="entry name" value="AI-2E-like"/>
</dbReference>
<feature type="transmembrane region" description="Helical" evidence="6">
    <location>
        <begin position="91"/>
        <end position="112"/>
    </location>
</feature>
<dbReference type="GO" id="GO:0016020">
    <property type="term" value="C:membrane"/>
    <property type="evidence" value="ECO:0007669"/>
    <property type="project" value="UniProtKB-SubCell"/>
</dbReference>
<evidence type="ECO:0000256" key="2">
    <source>
        <dbReference type="ARBA" id="ARBA00009773"/>
    </source>
</evidence>
<comment type="subcellular location">
    <subcellularLocation>
        <location evidence="1">Membrane</location>
        <topology evidence="1">Multi-pass membrane protein</topology>
    </subcellularLocation>
</comment>
<evidence type="ECO:0008006" key="9">
    <source>
        <dbReference type="Google" id="ProtNLM"/>
    </source>
</evidence>
<reference evidence="7 8" key="1">
    <citation type="submission" date="2018-02" db="EMBL/GenBank/DDBJ databases">
        <title>The draft genome of Phyllobacterium myrsinacearum DSM5892.</title>
        <authorList>
            <person name="Li L."/>
            <person name="Liu L."/>
            <person name="Zhang X."/>
            <person name="Wang T."/>
        </authorList>
    </citation>
    <scope>NUCLEOTIDE SEQUENCE [LARGE SCALE GENOMIC DNA]</scope>
    <source>
        <strain evidence="7 8">DSM 5892</strain>
    </source>
</reference>
<comment type="similarity">
    <text evidence="2">Belongs to the autoinducer-2 exporter (AI-2E) (TC 2.A.86) family.</text>
</comment>
<evidence type="ECO:0000256" key="4">
    <source>
        <dbReference type="ARBA" id="ARBA00022989"/>
    </source>
</evidence>
<dbReference type="Proteomes" id="UP000238563">
    <property type="component" value="Unassembled WGS sequence"/>
</dbReference>
<dbReference type="OrthoDB" id="8113193at2"/>
<proteinExistence type="inferred from homology"/>
<gene>
    <name evidence="7" type="ORF">C5750_21575</name>
</gene>
<dbReference type="EMBL" id="PVBT01000007">
    <property type="protein sequence ID" value="PRD50539.1"/>
    <property type="molecule type" value="Genomic_DNA"/>
</dbReference>
<keyword evidence="5 6" id="KW-0472">Membrane</keyword>
<evidence type="ECO:0000313" key="7">
    <source>
        <dbReference type="EMBL" id="PRD50539.1"/>
    </source>
</evidence>
<organism evidence="7 8">
    <name type="scientific">Phyllobacterium myrsinacearum</name>
    <dbReference type="NCBI Taxonomy" id="28101"/>
    <lineage>
        <taxon>Bacteria</taxon>
        <taxon>Pseudomonadati</taxon>
        <taxon>Pseudomonadota</taxon>
        <taxon>Alphaproteobacteria</taxon>
        <taxon>Hyphomicrobiales</taxon>
        <taxon>Phyllobacteriaceae</taxon>
        <taxon>Phyllobacterium</taxon>
    </lineage>
</organism>
<keyword evidence="3 6" id="KW-0812">Transmembrane</keyword>
<keyword evidence="4 6" id="KW-1133">Transmembrane helix</keyword>
<feature type="transmembrane region" description="Helical" evidence="6">
    <location>
        <begin position="233"/>
        <end position="254"/>
    </location>
</feature>
<comment type="caution">
    <text evidence="7">The sequence shown here is derived from an EMBL/GenBank/DDBJ whole genome shotgun (WGS) entry which is preliminary data.</text>
</comment>
<feature type="transmembrane region" description="Helical" evidence="6">
    <location>
        <begin position="285"/>
        <end position="306"/>
    </location>
</feature>
<evidence type="ECO:0000256" key="1">
    <source>
        <dbReference type="ARBA" id="ARBA00004141"/>
    </source>
</evidence>
<name>A0A2S9JCJ3_9HYPH</name>
<dbReference type="AlphaFoldDB" id="A0A2S9JCJ3"/>
<evidence type="ECO:0000313" key="8">
    <source>
        <dbReference type="Proteomes" id="UP000238563"/>
    </source>
</evidence>
<feature type="transmembrane region" description="Helical" evidence="6">
    <location>
        <begin position="327"/>
        <end position="354"/>
    </location>
</feature>
<evidence type="ECO:0000256" key="3">
    <source>
        <dbReference type="ARBA" id="ARBA00022692"/>
    </source>
</evidence>
<evidence type="ECO:0000256" key="5">
    <source>
        <dbReference type="ARBA" id="ARBA00023136"/>
    </source>
</evidence>
<feature type="transmembrane region" description="Helical" evidence="6">
    <location>
        <begin position="29"/>
        <end position="51"/>
    </location>
</feature>
<sequence>MSILEPLLLASIRRSRLGRIRNRSPFSRCHLLTATRLYIASFALTLLALFAVLQLGLLSALLSGLLVYNLVHLAAPVLGKLGVSNSLTKTLALALLAIIFILLIVAAVVSGLGQLTNGTEGVVSLFKKMAEIIDTAQVHLPDWAKAYFPASLDELESMAAKWLREHAGQLQLVGRDFGVLIVRIIVGMVIGGMIALSTVNASREPGPLAVALVDRASLLSGAFRNIVFSQIRISALNTFLTAIYLVVILPILGVHLPLVKTMIVVTFVAGLLPVIGNLISNTIIVVVGLSVSFIAAVGSLAFLVVIHKLEYFLNARIIGARIKSRSWELLLAMVVLEAWFGVAGLVAAPIYYAYLKDELTLRKLI</sequence>
<protein>
    <recommendedName>
        <fullName evidence="9">AI-2E family transporter</fullName>
    </recommendedName>
</protein>
<evidence type="ECO:0000256" key="6">
    <source>
        <dbReference type="SAM" id="Phobius"/>
    </source>
</evidence>
<accession>A0A2S9JCJ3</accession>
<keyword evidence="8" id="KW-1185">Reference proteome</keyword>